<proteinExistence type="predicted"/>
<name>A0ABV6A8D4_9PSEU</name>
<sequence length="64" mass="6715">MLALPRGAVRAGAWRGLALVGLSSLRHPDAAMRLGDGLVVNCDAPAEHGFGRVLELLCQPLPEV</sequence>
<protein>
    <submittedName>
        <fullName evidence="1">Uncharacterized protein</fullName>
    </submittedName>
</protein>
<gene>
    <name evidence="1" type="ORF">ACFFQA_36385</name>
</gene>
<dbReference type="RefSeq" id="WP_377862359.1">
    <property type="nucleotide sequence ID" value="NZ_JBHLZU010000034.1"/>
</dbReference>
<keyword evidence="2" id="KW-1185">Reference proteome</keyword>
<dbReference type="Proteomes" id="UP001589693">
    <property type="component" value="Unassembled WGS sequence"/>
</dbReference>
<reference evidence="1 2" key="1">
    <citation type="submission" date="2024-09" db="EMBL/GenBank/DDBJ databases">
        <authorList>
            <person name="Sun Q."/>
            <person name="Mori K."/>
        </authorList>
    </citation>
    <scope>NUCLEOTIDE SEQUENCE [LARGE SCALE GENOMIC DNA]</scope>
    <source>
        <strain evidence="1 2">TBRC 7907</strain>
    </source>
</reference>
<comment type="caution">
    <text evidence="1">The sequence shown here is derived from an EMBL/GenBank/DDBJ whole genome shotgun (WGS) entry which is preliminary data.</text>
</comment>
<evidence type="ECO:0000313" key="1">
    <source>
        <dbReference type="EMBL" id="MFB9909445.1"/>
    </source>
</evidence>
<evidence type="ECO:0000313" key="2">
    <source>
        <dbReference type="Proteomes" id="UP001589693"/>
    </source>
</evidence>
<organism evidence="1 2">
    <name type="scientific">Allokutzneria oryzae</name>
    <dbReference type="NCBI Taxonomy" id="1378989"/>
    <lineage>
        <taxon>Bacteria</taxon>
        <taxon>Bacillati</taxon>
        <taxon>Actinomycetota</taxon>
        <taxon>Actinomycetes</taxon>
        <taxon>Pseudonocardiales</taxon>
        <taxon>Pseudonocardiaceae</taxon>
        <taxon>Allokutzneria</taxon>
    </lineage>
</organism>
<dbReference type="EMBL" id="JBHLZU010000034">
    <property type="protein sequence ID" value="MFB9909445.1"/>
    <property type="molecule type" value="Genomic_DNA"/>
</dbReference>
<accession>A0ABV6A8D4</accession>